<dbReference type="GO" id="GO:0005886">
    <property type="term" value="C:plasma membrane"/>
    <property type="evidence" value="ECO:0007669"/>
    <property type="project" value="UniProtKB-SubCell"/>
</dbReference>
<dbReference type="InterPro" id="IPR010379">
    <property type="entry name" value="EzrA"/>
</dbReference>
<dbReference type="Proteomes" id="UP000009875">
    <property type="component" value="Unassembled WGS sequence"/>
</dbReference>
<gene>
    <name evidence="9" type="ORF">HMPREF9698_00136</name>
</gene>
<accession>K9ECP0</accession>
<comment type="caution">
    <text evidence="9">The sequence shown here is derived from an EMBL/GenBank/DDBJ whole genome shotgun (WGS) entry which is preliminary data.</text>
</comment>
<evidence type="ECO:0000256" key="3">
    <source>
        <dbReference type="ARBA" id="ARBA00022989"/>
    </source>
</evidence>
<sequence length="567" mass="66369">MPIELTIILVLLVILVAFIGFFILKRQNYNNIVELKDRQKALMEGLPTQRLEKVRQMDISGRSQDYADSLEDMWEDILAGRNITVENHLFQAEQMNERYHFKQTKDQQDLAHQELEAIEGDMVKLSDSLEELINREEANAHRINEIEKSYEGVRKNLLENSLWYGQAVDALEDKLADMEEEFKHFDKVTSWGDHEEGRSVILHLHDMLEEMQAYLDDIPKIIDQINQDFYPQIEEIESSFDQLINEGFVFNGPPIPQEVESVEDRIQELDQLIGGLQLAQAKELAGTISLDIDQIYERMEVEISAKNESDQLIPSVQKALYYLREEVRVLFFEIDRVSQSYVLIHNEADQIRELRDSVEFLEGKFDKIVDNLDNNFTAYSEALKNLNFIKSELISLNDVKNAVTDQLYGYRDEEVQLKDQLNKMERKAKGLRRRILRENLPGVPASYSEYYTYVMKLLANLSEELNRPRLKVEKIHDLIRICQEEVNKLDQETEKLLAHANLTELMAQKLYQYKDQEGDVDQAIAQSEKLFNEDYDYESSYMVVRNKLSQINPDLVQSIQDDYKEDQ</sequence>
<keyword evidence="3 8" id="KW-1133">Transmembrane helix</keyword>
<evidence type="ECO:0000256" key="7">
    <source>
        <dbReference type="SAM" id="Coils"/>
    </source>
</evidence>
<dbReference type="STRING" id="883081.HMPREF9698_00136"/>
<dbReference type="eggNOG" id="COG4477">
    <property type="taxonomic scope" value="Bacteria"/>
</dbReference>
<evidence type="ECO:0000256" key="5">
    <source>
        <dbReference type="ARBA" id="ARBA00023136"/>
    </source>
</evidence>
<keyword evidence="10" id="KW-1185">Reference proteome</keyword>
<keyword evidence="6" id="KW-0717">Septation</keyword>
<keyword evidence="2 8" id="KW-0812">Transmembrane</keyword>
<keyword evidence="4 7" id="KW-0175">Coiled coil</keyword>
<dbReference type="GO" id="GO:0000917">
    <property type="term" value="P:division septum assembly"/>
    <property type="evidence" value="ECO:0007669"/>
    <property type="project" value="UniProtKB-KW"/>
</dbReference>
<dbReference type="HOGENOM" id="CLU_034079_2_0_9"/>
<name>K9ECP0_9LACT</name>
<evidence type="ECO:0000256" key="1">
    <source>
        <dbReference type="ARBA" id="ARBA00004162"/>
    </source>
</evidence>
<protein>
    <recommendedName>
        <fullName evidence="11">Septation ring formation regulator EzrA</fullName>
    </recommendedName>
</protein>
<dbReference type="GO" id="GO:0005940">
    <property type="term" value="C:septin ring"/>
    <property type="evidence" value="ECO:0007669"/>
    <property type="project" value="InterPro"/>
</dbReference>
<feature type="coiled-coil region" evidence="7">
    <location>
        <begin position="407"/>
        <end position="434"/>
    </location>
</feature>
<evidence type="ECO:0008006" key="11">
    <source>
        <dbReference type="Google" id="ProtNLM"/>
    </source>
</evidence>
<dbReference type="RefSeq" id="WP_003776308.1">
    <property type="nucleotide sequence ID" value="NZ_JH992957.1"/>
</dbReference>
<proteinExistence type="predicted"/>
<dbReference type="EMBL" id="AGXA01000002">
    <property type="protein sequence ID" value="EKU94408.1"/>
    <property type="molecule type" value="Genomic_DNA"/>
</dbReference>
<comment type="subcellular location">
    <subcellularLocation>
        <location evidence="1">Cell membrane</location>
        <topology evidence="1">Single-pass membrane protein</topology>
    </subcellularLocation>
</comment>
<evidence type="ECO:0000256" key="6">
    <source>
        <dbReference type="ARBA" id="ARBA00023210"/>
    </source>
</evidence>
<dbReference type="OrthoDB" id="1654473at2"/>
<evidence type="ECO:0000256" key="2">
    <source>
        <dbReference type="ARBA" id="ARBA00022692"/>
    </source>
</evidence>
<feature type="transmembrane region" description="Helical" evidence="8">
    <location>
        <begin position="6"/>
        <end position="24"/>
    </location>
</feature>
<reference evidence="9 10" key="1">
    <citation type="submission" date="2012-09" db="EMBL/GenBank/DDBJ databases">
        <title>The Genome Sequence of Alloiococcus otitis ATCC 51267.</title>
        <authorList>
            <consortium name="The Broad Institute Genome Sequencing Platform"/>
            <person name="Earl A."/>
            <person name="Ward D."/>
            <person name="Feldgarden M."/>
            <person name="Gevers D."/>
            <person name="Huys G."/>
            <person name="Walker B."/>
            <person name="Young S.K."/>
            <person name="Zeng Q."/>
            <person name="Gargeya S."/>
            <person name="Fitzgerald M."/>
            <person name="Haas B."/>
            <person name="Abouelleil A."/>
            <person name="Alvarado L."/>
            <person name="Arachchi H.M."/>
            <person name="Berlin A.M."/>
            <person name="Chapman S.B."/>
            <person name="Goldberg J."/>
            <person name="Griggs A."/>
            <person name="Gujja S."/>
            <person name="Hansen M."/>
            <person name="Howarth C."/>
            <person name="Imamovic A."/>
            <person name="Larimer J."/>
            <person name="McCowen C."/>
            <person name="Montmayeur A."/>
            <person name="Murphy C."/>
            <person name="Neiman D."/>
            <person name="Pearson M."/>
            <person name="Priest M."/>
            <person name="Roberts A."/>
            <person name="Saif S."/>
            <person name="Shea T."/>
            <person name="Sisk P."/>
            <person name="Sykes S."/>
            <person name="Wortman J."/>
            <person name="Nusbaum C."/>
            <person name="Birren B."/>
        </authorList>
    </citation>
    <scope>NUCLEOTIDE SEQUENCE [LARGE SCALE GENOMIC DNA]</scope>
    <source>
        <strain evidence="9 10">ATCC 51267</strain>
    </source>
</reference>
<organism evidence="9 10">
    <name type="scientific">Alloiococcus otitis ATCC 51267</name>
    <dbReference type="NCBI Taxonomy" id="883081"/>
    <lineage>
        <taxon>Bacteria</taxon>
        <taxon>Bacillati</taxon>
        <taxon>Bacillota</taxon>
        <taxon>Bacilli</taxon>
        <taxon>Lactobacillales</taxon>
        <taxon>Carnobacteriaceae</taxon>
        <taxon>Alloiococcus</taxon>
    </lineage>
</organism>
<dbReference type="GO" id="GO:0000921">
    <property type="term" value="P:septin ring assembly"/>
    <property type="evidence" value="ECO:0007669"/>
    <property type="project" value="InterPro"/>
</dbReference>
<dbReference type="Pfam" id="PF06160">
    <property type="entry name" value="EzrA"/>
    <property type="match status" value="1"/>
</dbReference>
<evidence type="ECO:0000313" key="10">
    <source>
        <dbReference type="Proteomes" id="UP000009875"/>
    </source>
</evidence>
<dbReference type="AlphaFoldDB" id="K9ECP0"/>
<keyword evidence="6" id="KW-0131">Cell cycle</keyword>
<evidence type="ECO:0000256" key="8">
    <source>
        <dbReference type="SAM" id="Phobius"/>
    </source>
</evidence>
<evidence type="ECO:0000256" key="4">
    <source>
        <dbReference type="ARBA" id="ARBA00023054"/>
    </source>
</evidence>
<keyword evidence="5 8" id="KW-0472">Membrane</keyword>
<evidence type="ECO:0000313" key="9">
    <source>
        <dbReference type="EMBL" id="EKU94408.1"/>
    </source>
</evidence>
<keyword evidence="6" id="KW-0132">Cell division</keyword>